<protein>
    <submittedName>
        <fullName evidence="1">Uncharacterized protein</fullName>
    </submittedName>
</protein>
<organism evidence="1 2">
    <name type="scientific">Aspergillus neoniger (strain CBS 115656)</name>
    <dbReference type="NCBI Taxonomy" id="1448310"/>
    <lineage>
        <taxon>Eukaryota</taxon>
        <taxon>Fungi</taxon>
        <taxon>Dikarya</taxon>
        <taxon>Ascomycota</taxon>
        <taxon>Pezizomycotina</taxon>
        <taxon>Eurotiomycetes</taxon>
        <taxon>Eurotiomycetidae</taxon>
        <taxon>Eurotiales</taxon>
        <taxon>Aspergillaceae</taxon>
        <taxon>Aspergillus</taxon>
        <taxon>Aspergillus subgen. Circumdati</taxon>
    </lineage>
</organism>
<dbReference type="EMBL" id="KZ821474">
    <property type="protein sequence ID" value="PYH31214.1"/>
    <property type="molecule type" value="Genomic_DNA"/>
</dbReference>
<accession>A0A318YB70</accession>
<gene>
    <name evidence="1" type="ORF">BO87DRAFT_399647</name>
</gene>
<reference evidence="1" key="1">
    <citation type="submission" date="2016-12" db="EMBL/GenBank/DDBJ databases">
        <title>The genomes of Aspergillus section Nigri reveals drivers in fungal speciation.</title>
        <authorList>
            <consortium name="DOE Joint Genome Institute"/>
            <person name="Vesth T.C."/>
            <person name="Nybo J."/>
            <person name="Theobald S."/>
            <person name="Brandl J."/>
            <person name="Frisvad J.C."/>
            <person name="Nielsen K.F."/>
            <person name="Lyhne E.K."/>
            <person name="Kogle M.E."/>
            <person name="Kuo A."/>
            <person name="Riley R."/>
            <person name="Clum A."/>
            <person name="Nolan M."/>
            <person name="Lipzen A."/>
            <person name="Salamov A."/>
            <person name="Henrissat B."/>
            <person name="Wiebenga A."/>
            <person name="De Vries R.P."/>
            <person name="Grigoriev I.V."/>
            <person name="Mortensen U.H."/>
            <person name="Andersen M.R."/>
            <person name="Baker S.E."/>
        </authorList>
    </citation>
    <scope>NUCLEOTIDE SEQUENCE [LARGE SCALE GENOMIC DNA]</scope>
    <source>
        <strain evidence="1">CBS 115656</strain>
    </source>
</reference>
<name>A0A318YB70_ASPNB</name>
<dbReference type="GeneID" id="37127908"/>
<evidence type="ECO:0000313" key="1">
    <source>
        <dbReference type="EMBL" id="PYH31214.1"/>
    </source>
</evidence>
<sequence length="184" mass="20766">MLFSPSIERTGTISEVHRKAQKYGEIRKYNYVPRLCPPKRLSWKIPNIRKAVLGNEDLRRARLQRTGRGGSYDGEAEEASLDERKQCRRLRTVDQQPNALSLNLGQGQRKEKKLVNCSCLLNLFYFTPRHRELHKVIPNNGAQIGTSSPCGPKVAWPKMNSECQCPWGRSSAEVLSPSVGADSC</sequence>
<dbReference type="Proteomes" id="UP000247647">
    <property type="component" value="Unassembled WGS sequence"/>
</dbReference>
<evidence type="ECO:0000313" key="2">
    <source>
        <dbReference type="Proteomes" id="UP000247647"/>
    </source>
</evidence>
<dbReference type="RefSeq" id="XP_025476692.1">
    <property type="nucleotide sequence ID" value="XM_025625452.1"/>
</dbReference>
<keyword evidence="2" id="KW-1185">Reference proteome</keyword>
<proteinExistence type="predicted"/>
<dbReference type="AlphaFoldDB" id="A0A318YB70"/>